<dbReference type="InterPro" id="IPR054217">
    <property type="entry name" value="DUF6937"/>
</dbReference>
<evidence type="ECO:0000313" key="3">
    <source>
        <dbReference type="EMBL" id="CAE0404050.1"/>
    </source>
</evidence>
<evidence type="ECO:0000259" key="2">
    <source>
        <dbReference type="Pfam" id="PF22053"/>
    </source>
</evidence>
<dbReference type="AlphaFoldDB" id="A0A7S3KXV4"/>
<feature type="domain" description="DUF6937" evidence="1">
    <location>
        <begin position="110"/>
        <end position="287"/>
    </location>
</feature>
<accession>A0A7S3KXV4</accession>
<dbReference type="Pfam" id="PF22053">
    <property type="entry name" value="DUF6938"/>
    <property type="match status" value="1"/>
</dbReference>
<sequence length="550" mass="60874">MNLRILELLAAVGTAFLSAAYVWTRQHYDQIANETAKSNPALPRYLASHDDDGNNNNNNNQPSFLEKLQCVLLHVTTKWTRHLHKTPYALVAEPHKYIPGLKPTRAARKNEVSNIVNKDKSNKASPPPPLVIGTIRMGFGHHRISYAVASYALQEENYDNRREVYFHDIATIGDDESGLVDDAETAYSLGSRALTELPNGLERMVAKLSSNGGPNALRMQVQTARLIKSLMEGLDRSSPIIATHPLVGAMAVAANFSTVVNLVVDNHPQWFVVVPGALNLVQGPRLYRELLKMGVPDADLELAGHWNPRNIVQSIPQATERRIHRIQHQQPLRLLIPLGGAGAQQSFLTELLHECIPLVKEGKLQLWLNAGDHEHMKTAFQDELERSKMDYQFISSVPARNDFVANLTQDAAAEPSHPITLFAYNTSYAAVTTTDELVPYADVLVCKPSEMAFYAVPKLMIRRVGDHEAKSAVRAAEVGDGTLEAATVAQVVTEIHQFWNKPSDLITMNRMIRHNHEIGMYDGAKIAVQRALAMAEQNEVNGGDSAKTAL</sequence>
<proteinExistence type="predicted"/>
<reference evidence="3" key="1">
    <citation type="submission" date="2021-01" db="EMBL/GenBank/DDBJ databases">
        <authorList>
            <person name="Corre E."/>
            <person name="Pelletier E."/>
            <person name="Niang G."/>
            <person name="Scheremetjew M."/>
            <person name="Finn R."/>
            <person name="Kale V."/>
            <person name="Holt S."/>
            <person name="Cochrane G."/>
            <person name="Meng A."/>
            <person name="Brown T."/>
            <person name="Cohen L."/>
        </authorList>
    </citation>
    <scope>NUCLEOTIDE SEQUENCE</scope>
    <source>
        <strain evidence="3">CCMP127</strain>
    </source>
</reference>
<evidence type="ECO:0000259" key="1">
    <source>
        <dbReference type="Pfam" id="PF22052"/>
    </source>
</evidence>
<dbReference type="Pfam" id="PF22052">
    <property type="entry name" value="DUF6937"/>
    <property type="match status" value="1"/>
</dbReference>
<gene>
    <name evidence="3" type="ORF">ACOF00016_LOCUS2229</name>
</gene>
<dbReference type="EMBL" id="HBIM01002554">
    <property type="protein sequence ID" value="CAE0404050.1"/>
    <property type="molecule type" value="Transcribed_RNA"/>
</dbReference>
<name>A0A7S3KXV4_9STRA</name>
<organism evidence="3">
    <name type="scientific">Amphora coffeiformis</name>
    <dbReference type="NCBI Taxonomy" id="265554"/>
    <lineage>
        <taxon>Eukaryota</taxon>
        <taxon>Sar</taxon>
        <taxon>Stramenopiles</taxon>
        <taxon>Ochrophyta</taxon>
        <taxon>Bacillariophyta</taxon>
        <taxon>Bacillariophyceae</taxon>
        <taxon>Bacillariophycidae</taxon>
        <taxon>Thalassiophysales</taxon>
        <taxon>Catenulaceae</taxon>
        <taxon>Amphora</taxon>
    </lineage>
</organism>
<feature type="domain" description="DUF6938" evidence="2">
    <location>
        <begin position="295"/>
        <end position="531"/>
    </location>
</feature>
<protein>
    <recommendedName>
        <fullName evidence="4">Monogalactosyldiacylglycerol synthase</fullName>
    </recommendedName>
</protein>
<evidence type="ECO:0008006" key="4">
    <source>
        <dbReference type="Google" id="ProtNLM"/>
    </source>
</evidence>
<dbReference type="InterPro" id="IPR054218">
    <property type="entry name" value="DUF6938"/>
</dbReference>